<evidence type="ECO:0000313" key="1">
    <source>
        <dbReference type="EMBL" id="GLG85722.1"/>
    </source>
</evidence>
<dbReference type="RefSeq" id="WP_055247930.1">
    <property type="nucleotide sequence ID" value="NZ_BSCI01000001.1"/>
</dbReference>
<organism evidence="1 2">
    <name type="scientific">Coprococcus comes</name>
    <dbReference type="NCBI Taxonomy" id="410072"/>
    <lineage>
        <taxon>Bacteria</taxon>
        <taxon>Bacillati</taxon>
        <taxon>Bacillota</taxon>
        <taxon>Clostridia</taxon>
        <taxon>Lachnospirales</taxon>
        <taxon>Lachnospiraceae</taxon>
        <taxon>Coprococcus</taxon>
    </lineage>
</organism>
<reference evidence="1" key="2">
    <citation type="submission" date="2022-11" db="EMBL/GenBank/DDBJ databases">
        <title>Draft genome sequence of Coprococcus comes strain 31264.</title>
        <authorList>
            <person name="Hisatomi A."/>
            <person name="Ohkuma M."/>
            <person name="Sakamoto M."/>
        </authorList>
    </citation>
    <scope>NUCLEOTIDE SEQUENCE</scope>
    <source>
        <strain evidence="1">JCM 31264</strain>
    </source>
</reference>
<comment type="caution">
    <text evidence="1">The sequence shown here is derived from an EMBL/GenBank/DDBJ whole genome shotgun (WGS) entry which is preliminary data.</text>
</comment>
<sequence length="131" mass="15879">MKEKLMRFMYGRYGVDTFGKFLLWSGVILMLITSIFHFRIFYVIGWAFVIYSYYRMFSRQTYKRALENQKFLQHTSKIRGFFAKQKYMATQRKTHHIYKCPNCKQKIRVPKGKGKIEIRCPKCQTTFIKKS</sequence>
<evidence type="ECO:0000313" key="2">
    <source>
        <dbReference type="Proteomes" id="UP001145109"/>
    </source>
</evidence>
<dbReference type="Gene3D" id="2.20.28.30">
    <property type="entry name" value="RNA polymerase ii, chain L"/>
    <property type="match status" value="1"/>
</dbReference>
<protein>
    <submittedName>
        <fullName evidence="1">Uncharacterized protein</fullName>
    </submittedName>
</protein>
<accession>A0A174ACL0</accession>
<reference evidence="1" key="1">
    <citation type="submission" date="2022-09" db="EMBL/GenBank/DDBJ databases">
        <title>Draft genome sequence of Coprococcus comes strain 31264.</title>
        <authorList>
            <person name="Atsushi H."/>
            <person name="Moriya O."/>
            <person name="Mitsuo S."/>
        </authorList>
    </citation>
    <scope>NUCLEOTIDE SEQUENCE</scope>
    <source>
        <strain evidence="1">JCM 31264</strain>
    </source>
</reference>
<dbReference type="AlphaFoldDB" id="A0A174ACL0"/>
<name>A0A174ACL0_9FIRM</name>
<proteinExistence type="predicted"/>
<dbReference type="EMBL" id="BSCI01000001">
    <property type="protein sequence ID" value="GLG85722.1"/>
    <property type="molecule type" value="Genomic_DNA"/>
</dbReference>
<gene>
    <name evidence="1" type="ORF">comes_02670</name>
</gene>
<dbReference type="Proteomes" id="UP001145109">
    <property type="component" value="Unassembled WGS sequence"/>
</dbReference>